<dbReference type="AlphaFoldDB" id="A0A2R5GF16"/>
<reference evidence="1 2" key="1">
    <citation type="submission" date="2017-12" db="EMBL/GenBank/DDBJ databases">
        <title>Sequencing, de novo assembly and annotation of complete genome of a new Thraustochytrid species, strain FCC1311.</title>
        <authorList>
            <person name="Sedici K."/>
            <person name="Godart F."/>
            <person name="Aiese Cigliano R."/>
            <person name="Sanseverino W."/>
            <person name="Barakat M."/>
            <person name="Ortet P."/>
            <person name="Marechal E."/>
            <person name="Cagnac O."/>
            <person name="Amato A."/>
        </authorList>
    </citation>
    <scope>NUCLEOTIDE SEQUENCE [LARGE SCALE GENOMIC DNA]</scope>
</reference>
<dbReference type="EMBL" id="BEYU01000020">
    <property type="protein sequence ID" value="GBG26424.1"/>
    <property type="molecule type" value="Genomic_DNA"/>
</dbReference>
<accession>A0A2R5GF16</accession>
<name>A0A2R5GF16_9STRA</name>
<gene>
    <name evidence="1" type="ORF">FCC1311_026452</name>
</gene>
<sequence>MAGLDEDVRDEAVLHSLRRRLCRVLGPKAVGDEERLADILHRIADGKVAGPGLTPHQTAQEVIRALASIAGAVRALQDQSNEEENEACPRQHREIRCDAAKVSRRATIDASELDKLRELYSQVDREPLAVVSQETTSA</sequence>
<proteinExistence type="predicted"/>
<evidence type="ECO:0000313" key="1">
    <source>
        <dbReference type="EMBL" id="GBG26424.1"/>
    </source>
</evidence>
<dbReference type="Proteomes" id="UP000241890">
    <property type="component" value="Unassembled WGS sequence"/>
</dbReference>
<dbReference type="InParanoid" id="A0A2R5GF16"/>
<comment type="caution">
    <text evidence="1">The sequence shown here is derived from an EMBL/GenBank/DDBJ whole genome shotgun (WGS) entry which is preliminary data.</text>
</comment>
<organism evidence="1 2">
    <name type="scientific">Hondaea fermentalgiana</name>
    <dbReference type="NCBI Taxonomy" id="2315210"/>
    <lineage>
        <taxon>Eukaryota</taxon>
        <taxon>Sar</taxon>
        <taxon>Stramenopiles</taxon>
        <taxon>Bigyra</taxon>
        <taxon>Labyrinthulomycetes</taxon>
        <taxon>Thraustochytrida</taxon>
        <taxon>Thraustochytriidae</taxon>
        <taxon>Hondaea</taxon>
    </lineage>
</organism>
<keyword evidence="2" id="KW-1185">Reference proteome</keyword>
<protein>
    <submittedName>
        <fullName evidence="1">Uncharacterized protein</fullName>
    </submittedName>
</protein>
<evidence type="ECO:0000313" key="2">
    <source>
        <dbReference type="Proteomes" id="UP000241890"/>
    </source>
</evidence>